<evidence type="ECO:0000256" key="2">
    <source>
        <dbReference type="HAMAP-Rule" id="MF_00338"/>
    </source>
</evidence>
<dbReference type="Proteomes" id="UP001569428">
    <property type="component" value="Unassembled WGS sequence"/>
</dbReference>
<dbReference type="Gene3D" id="3.30.110.70">
    <property type="entry name" value="Hypothetical protein apc22750. Chain B"/>
    <property type="match status" value="1"/>
</dbReference>
<gene>
    <name evidence="3" type="ORF">ACCI49_23700</name>
</gene>
<dbReference type="HAMAP" id="MF_00338">
    <property type="entry name" value="UPF0145"/>
    <property type="match status" value="1"/>
</dbReference>
<dbReference type="SUPFAM" id="SSF117782">
    <property type="entry name" value="YbjQ-like"/>
    <property type="match status" value="1"/>
</dbReference>
<accession>A0ABV4P781</accession>
<organism evidence="3 4">
    <name type="scientific">Microbulbifer epialgicus</name>
    <dbReference type="NCBI Taxonomy" id="393907"/>
    <lineage>
        <taxon>Bacteria</taxon>
        <taxon>Pseudomonadati</taxon>
        <taxon>Pseudomonadota</taxon>
        <taxon>Gammaproteobacteria</taxon>
        <taxon>Cellvibrionales</taxon>
        <taxon>Microbulbiferaceae</taxon>
        <taxon>Microbulbifer</taxon>
    </lineage>
</organism>
<dbReference type="Pfam" id="PF01906">
    <property type="entry name" value="YbjQ_1"/>
    <property type="match status" value="1"/>
</dbReference>
<sequence>MIHSTTETIPAREIEEILGVVTGNVVQSKHIGRDVMAGLKSIVGGEIRGYTEMLTEARKVAFQRLIESARQKGADAVVGVRFTTSAIMDGSCEILVFGTAVKLKKAKRT</sequence>
<comment type="caution">
    <text evidence="3">The sequence shown here is derived from an EMBL/GenBank/DDBJ whole genome shotgun (WGS) entry which is preliminary data.</text>
</comment>
<protein>
    <recommendedName>
        <fullName evidence="2">UPF0145 protein ACCI49_23700</fullName>
    </recommendedName>
</protein>
<evidence type="ECO:0000313" key="3">
    <source>
        <dbReference type="EMBL" id="MFA0813879.1"/>
    </source>
</evidence>
<dbReference type="PANTHER" id="PTHR34068:SF2">
    <property type="entry name" value="UPF0145 PROTEIN SCO3412"/>
    <property type="match status" value="1"/>
</dbReference>
<dbReference type="PANTHER" id="PTHR34068">
    <property type="entry name" value="UPF0145 PROTEIN YBJQ"/>
    <property type="match status" value="1"/>
</dbReference>
<dbReference type="InterPro" id="IPR035439">
    <property type="entry name" value="UPF0145_dom_sf"/>
</dbReference>
<reference evidence="3 4" key="1">
    <citation type="submission" date="2024-08" db="EMBL/GenBank/DDBJ databases">
        <authorList>
            <person name="Ishaq N."/>
        </authorList>
    </citation>
    <scope>NUCLEOTIDE SEQUENCE [LARGE SCALE GENOMIC DNA]</scope>
    <source>
        <strain evidence="3 4">DSM 18651</strain>
    </source>
</reference>
<proteinExistence type="inferred from homology"/>
<dbReference type="InterPro" id="IPR002765">
    <property type="entry name" value="UPF0145_YbjQ-like"/>
</dbReference>
<evidence type="ECO:0000256" key="1">
    <source>
        <dbReference type="ARBA" id="ARBA00010751"/>
    </source>
</evidence>
<dbReference type="EMBL" id="JBGMEK010000158">
    <property type="protein sequence ID" value="MFA0813879.1"/>
    <property type="molecule type" value="Genomic_DNA"/>
</dbReference>
<evidence type="ECO:0000313" key="4">
    <source>
        <dbReference type="Proteomes" id="UP001569428"/>
    </source>
</evidence>
<keyword evidence="4" id="KW-1185">Reference proteome</keyword>
<name>A0ABV4P781_9GAMM</name>
<dbReference type="RefSeq" id="WP_371841712.1">
    <property type="nucleotide sequence ID" value="NZ_JBGMEK010000158.1"/>
</dbReference>
<comment type="similarity">
    <text evidence="1 2">Belongs to the UPF0145 family.</text>
</comment>